<dbReference type="EMBL" id="KV878686">
    <property type="protein sequence ID" value="OJJ70334.1"/>
    <property type="molecule type" value="Genomic_DNA"/>
</dbReference>
<name>A0A1L9UFA0_ASPBC</name>
<proteinExistence type="inferred from homology"/>
<dbReference type="InterPro" id="IPR002347">
    <property type="entry name" value="SDR_fam"/>
</dbReference>
<protein>
    <recommendedName>
        <fullName evidence="6">NAD(P)-binding protein</fullName>
    </recommendedName>
</protein>
<reference evidence="5" key="1">
    <citation type="journal article" date="2017" name="Genome Biol.">
        <title>Comparative genomics reveals high biological diversity and specific adaptations in the industrially and medically important fungal genus Aspergillus.</title>
        <authorList>
            <person name="de Vries R.P."/>
            <person name="Riley R."/>
            <person name="Wiebenga A."/>
            <person name="Aguilar-Osorio G."/>
            <person name="Amillis S."/>
            <person name="Uchima C.A."/>
            <person name="Anderluh G."/>
            <person name="Asadollahi M."/>
            <person name="Askin M."/>
            <person name="Barry K."/>
            <person name="Battaglia E."/>
            <person name="Bayram O."/>
            <person name="Benocci T."/>
            <person name="Braus-Stromeyer S.A."/>
            <person name="Caldana C."/>
            <person name="Canovas D."/>
            <person name="Cerqueira G.C."/>
            <person name="Chen F."/>
            <person name="Chen W."/>
            <person name="Choi C."/>
            <person name="Clum A."/>
            <person name="Dos Santos R.A."/>
            <person name="Damasio A.R."/>
            <person name="Diallinas G."/>
            <person name="Emri T."/>
            <person name="Fekete E."/>
            <person name="Flipphi M."/>
            <person name="Freyberg S."/>
            <person name="Gallo A."/>
            <person name="Gournas C."/>
            <person name="Habgood R."/>
            <person name="Hainaut M."/>
            <person name="Harispe M.L."/>
            <person name="Henrissat B."/>
            <person name="Hilden K.S."/>
            <person name="Hope R."/>
            <person name="Hossain A."/>
            <person name="Karabika E."/>
            <person name="Karaffa L."/>
            <person name="Karanyi Z."/>
            <person name="Krasevec N."/>
            <person name="Kuo A."/>
            <person name="Kusch H."/>
            <person name="LaButti K."/>
            <person name="Lagendijk E.L."/>
            <person name="Lapidus A."/>
            <person name="Levasseur A."/>
            <person name="Lindquist E."/>
            <person name="Lipzen A."/>
            <person name="Logrieco A.F."/>
            <person name="MacCabe A."/>
            <person name="Maekelae M.R."/>
            <person name="Malavazi I."/>
            <person name="Melin P."/>
            <person name="Meyer V."/>
            <person name="Mielnichuk N."/>
            <person name="Miskei M."/>
            <person name="Molnar A.P."/>
            <person name="Mule G."/>
            <person name="Ngan C.Y."/>
            <person name="Orejas M."/>
            <person name="Orosz E."/>
            <person name="Ouedraogo J.P."/>
            <person name="Overkamp K.M."/>
            <person name="Park H.-S."/>
            <person name="Perrone G."/>
            <person name="Piumi F."/>
            <person name="Punt P.J."/>
            <person name="Ram A.F."/>
            <person name="Ramon A."/>
            <person name="Rauscher S."/>
            <person name="Record E."/>
            <person name="Riano-Pachon D.M."/>
            <person name="Robert V."/>
            <person name="Roehrig J."/>
            <person name="Ruller R."/>
            <person name="Salamov A."/>
            <person name="Salih N.S."/>
            <person name="Samson R.A."/>
            <person name="Sandor E."/>
            <person name="Sanguinetti M."/>
            <person name="Schuetze T."/>
            <person name="Sepcic K."/>
            <person name="Shelest E."/>
            <person name="Sherlock G."/>
            <person name="Sophianopoulou V."/>
            <person name="Squina F.M."/>
            <person name="Sun H."/>
            <person name="Susca A."/>
            <person name="Todd R.B."/>
            <person name="Tsang A."/>
            <person name="Unkles S.E."/>
            <person name="van de Wiele N."/>
            <person name="van Rossen-Uffink D."/>
            <person name="Oliveira J.V."/>
            <person name="Vesth T.C."/>
            <person name="Visser J."/>
            <person name="Yu J.-H."/>
            <person name="Zhou M."/>
            <person name="Andersen M.R."/>
            <person name="Archer D.B."/>
            <person name="Baker S.E."/>
            <person name="Benoit I."/>
            <person name="Brakhage A.A."/>
            <person name="Braus G.H."/>
            <person name="Fischer R."/>
            <person name="Frisvad J.C."/>
            <person name="Goldman G.H."/>
            <person name="Houbraken J."/>
            <person name="Oakley B."/>
            <person name="Pocsi I."/>
            <person name="Scazzocchio C."/>
            <person name="Seiboth B."/>
            <person name="vanKuyk P.A."/>
            <person name="Wortman J."/>
            <person name="Dyer P.S."/>
            <person name="Grigoriev I.V."/>
        </authorList>
    </citation>
    <scope>NUCLEOTIDE SEQUENCE [LARGE SCALE GENOMIC DNA]</scope>
    <source>
        <strain evidence="5">CBS 101740 / IMI 381727 / IBT 21946</strain>
    </source>
</reference>
<dbReference type="SUPFAM" id="SSF51735">
    <property type="entry name" value="NAD(P)-binding Rossmann-fold domains"/>
    <property type="match status" value="1"/>
</dbReference>
<evidence type="ECO:0000313" key="4">
    <source>
        <dbReference type="EMBL" id="OJJ70334.1"/>
    </source>
</evidence>
<dbReference type="AlphaFoldDB" id="A0A1L9UFA0"/>
<dbReference type="STRING" id="767769.A0A1L9UFA0"/>
<dbReference type="GeneID" id="93580823"/>
<dbReference type="PRINTS" id="PR00081">
    <property type="entry name" value="GDHRDH"/>
</dbReference>
<dbReference type="Pfam" id="PF00106">
    <property type="entry name" value="adh_short"/>
    <property type="match status" value="1"/>
</dbReference>
<dbReference type="InterPro" id="IPR036291">
    <property type="entry name" value="NAD(P)-bd_dom_sf"/>
</dbReference>
<dbReference type="Gene3D" id="3.40.50.720">
    <property type="entry name" value="NAD(P)-binding Rossmann-like Domain"/>
    <property type="match status" value="1"/>
</dbReference>
<organism evidence="4 5">
    <name type="scientific">Aspergillus brasiliensis (strain CBS 101740 / IMI 381727 / IBT 21946)</name>
    <dbReference type="NCBI Taxonomy" id="767769"/>
    <lineage>
        <taxon>Eukaryota</taxon>
        <taxon>Fungi</taxon>
        <taxon>Dikarya</taxon>
        <taxon>Ascomycota</taxon>
        <taxon>Pezizomycotina</taxon>
        <taxon>Eurotiomycetes</taxon>
        <taxon>Eurotiomycetidae</taxon>
        <taxon>Eurotiales</taxon>
        <taxon>Aspergillaceae</taxon>
        <taxon>Aspergillus</taxon>
        <taxon>Aspergillus subgen. Circumdati</taxon>
    </lineage>
</organism>
<keyword evidence="5" id="KW-1185">Reference proteome</keyword>
<dbReference type="OMA" id="IPWGRWH"/>
<evidence type="ECO:0000256" key="1">
    <source>
        <dbReference type="ARBA" id="ARBA00006484"/>
    </source>
</evidence>
<evidence type="ECO:0000256" key="3">
    <source>
        <dbReference type="ARBA" id="ARBA00023002"/>
    </source>
</evidence>
<dbReference type="PANTHER" id="PTHR24320:SF236">
    <property type="entry name" value="SHORT-CHAIN DEHYDROGENASE-RELATED"/>
    <property type="match status" value="1"/>
</dbReference>
<keyword evidence="2" id="KW-0521">NADP</keyword>
<dbReference type="Proteomes" id="UP000184499">
    <property type="component" value="Unassembled WGS sequence"/>
</dbReference>
<evidence type="ECO:0008006" key="6">
    <source>
        <dbReference type="Google" id="ProtNLM"/>
    </source>
</evidence>
<dbReference type="RefSeq" id="XP_067477582.1">
    <property type="nucleotide sequence ID" value="XM_067628335.1"/>
</dbReference>
<evidence type="ECO:0000256" key="2">
    <source>
        <dbReference type="ARBA" id="ARBA00022857"/>
    </source>
</evidence>
<dbReference type="GO" id="GO:0016491">
    <property type="term" value="F:oxidoreductase activity"/>
    <property type="evidence" value="ECO:0007669"/>
    <property type="project" value="UniProtKB-KW"/>
</dbReference>
<sequence length="329" mass="35394">MQILSRIWPQLFPAKPTLTADNLPPQTGRVVIITGGTSGLGLELARILYSAGATVYIAARNEAKAHNVINSITTTTSSNSVTSPGELIYLPLDLSDLRTIPPFVHAFLSRSTRLDLLFNNAAIACLPATQVTAQGLEPHLGINCVAPYLLTSLLSPILTSTAQSPSTPPNSVRIIFTSSMVVDFLAPTGGIPSSALTTTPNPNSDPNTNYAISKTGNWFLAAHFASILGSKGVVCITQNPGNIDTPIYDNAPRLSVWVSRPFFYRTEVGVCTLLWAGVEEGITVEDGGRYAIPFGRWHPGPREDLLVAMREGRMGRFVEWCEGVVAEFK</sequence>
<dbReference type="OrthoDB" id="191139at2759"/>
<keyword evidence="3" id="KW-0560">Oxidoreductase</keyword>
<gene>
    <name evidence="4" type="ORF">ASPBRDRAFT_618346</name>
</gene>
<comment type="similarity">
    <text evidence="1">Belongs to the short-chain dehydrogenases/reductases (SDR) family.</text>
</comment>
<dbReference type="PANTHER" id="PTHR24320">
    <property type="entry name" value="RETINOL DEHYDROGENASE"/>
    <property type="match status" value="1"/>
</dbReference>
<dbReference type="VEuPathDB" id="FungiDB:ASPBRDRAFT_618346"/>
<accession>A0A1L9UFA0</accession>
<evidence type="ECO:0000313" key="5">
    <source>
        <dbReference type="Proteomes" id="UP000184499"/>
    </source>
</evidence>